<gene>
    <name evidence="1" type="ORF">NZD88_03290</name>
</gene>
<organism evidence="1 2">
    <name type="scientific">Chryseobacterium pyrolae</name>
    <dbReference type="NCBI Taxonomy" id="2987481"/>
    <lineage>
        <taxon>Bacteria</taxon>
        <taxon>Pseudomonadati</taxon>
        <taxon>Bacteroidota</taxon>
        <taxon>Flavobacteriia</taxon>
        <taxon>Flavobacteriales</taxon>
        <taxon>Weeksellaceae</taxon>
        <taxon>Chryseobacterium group</taxon>
        <taxon>Chryseobacterium</taxon>
    </lineage>
</organism>
<accession>A0ABT2ID74</accession>
<reference evidence="1" key="1">
    <citation type="submission" date="2022-08" db="EMBL/GenBank/DDBJ databases">
        <title>Chryseobacterium antibioticum,isolated from the rhizosphere soil of Pyrola in Tibet.</title>
        <authorList>
            <person name="Kan Y."/>
        </authorList>
    </citation>
    <scope>NUCLEOTIDE SEQUENCE</scope>
    <source>
        <strain evidence="1">Pc2-12</strain>
    </source>
</reference>
<comment type="caution">
    <text evidence="1">The sequence shown here is derived from an EMBL/GenBank/DDBJ whole genome shotgun (WGS) entry which is preliminary data.</text>
</comment>
<name>A0ABT2ID74_9FLAO</name>
<proteinExistence type="predicted"/>
<evidence type="ECO:0000313" key="1">
    <source>
        <dbReference type="EMBL" id="MCT2406578.1"/>
    </source>
</evidence>
<evidence type="ECO:0000313" key="2">
    <source>
        <dbReference type="Proteomes" id="UP001142057"/>
    </source>
</evidence>
<protein>
    <submittedName>
        <fullName evidence="1">Uncharacterized protein</fullName>
    </submittedName>
</protein>
<keyword evidence="2" id="KW-1185">Reference proteome</keyword>
<dbReference type="EMBL" id="JANZQH010000001">
    <property type="protein sequence ID" value="MCT2406578.1"/>
    <property type="molecule type" value="Genomic_DNA"/>
</dbReference>
<sequence>MMTTNALAPIGTVTPQLEAGSGRVLELACWREEYEWIAGLSFSIGLKKKNHFRRSGLYI</sequence>
<dbReference type="Proteomes" id="UP001142057">
    <property type="component" value="Unassembled WGS sequence"/>
</dbReference>